<feature type="non-terminal residue" evidence="4">
    <location>
        <position position="1"/>
    </location>
</feature>
<keyword evidence="5" id="KW-1185">Reference proteome</keyword>
<dbReference type="InterPro" id="IPR017853">
    <property type="entry name" value="GH"/>
</dbReference>
<dbReference type="Pfam" id="PF00704">
    <property type="entry name" value="Glyco_hydro_18"/>
    <property type="match status" value="1"/>
</dbReference>
<dbReference type="GO" id="GO:0005975">
    <property type="term" value="P:carbohydrate metabolic process"/>
    <property type="evidence" value="ECO:0007669"/>
    <property type="project" value="InterPro"/>
</dbReference>
<comment type="similarity">
    <text evidence="1">Belongs to the glycosyl hydrolase 18 family. Chitinase class V subfamily.</text>
</comment>
<evidence type="ECO:0000313" key="5">
    <source>
        <dbReference type="Proteomes" id="UP000234275"/>
    </source>
</evidence>
<dbReference type="InterPro" id="IPR029070">
    <property type="entry name" value="Chitinase_insertion_sf"/>
</dbReference>
<dbReference type="VEuPathDB" id="FungiDB:P170DRAFT_361705"/>
<dbReference type="SUPFAM" id="SSF54556">
    <property type="entry name" value="Chitinase insertion domain"/>
    <property type="match status" value="1"/>
</dbReference>
<dbReference type="InterPro" id="IPR050314">
    <property type="entry name" value="Glycosyl_Hydrlase_18"/>
</dbReference>
<dbReference type="Gene3D" id="3.20.20.80">
    <property type="entry name" value="Glycosidases"/>
    <property type="match status" value="1"/>
</dbReference>
<evidence type="ECO:0000259" key="3">
    <source>
        <dbReference type="PROSITE" id="PS51910"/>
    </source>
</evidence>
<dbReference type="PANTHER" id="PTHR11177:SF317">
    <property type="entry name" value="CHITINASE 12-RELATED"/>
    <property type="match status" value="1"/>
</dbReference>
<dbReference type="EMBL" id="MSFO01000006">
    <property type="protein sequence ID" value="PLB46326.1"/>
    <property type="molecule type" value="Genomic_DNA"/>
</dbReference>
<dbReference type="PROSITE" id="PS51910">
    <property type="entry name" value="GH18_2"/>
    <property type="match status" value="1"/>
</dbReference>
<dbReference type="STRING" id="1392250.A0A2I2G0G8"/>
<evidence type="ECO:0000313" key="4">
    <source>
        <dbReference type="EMBL" id="PLB46326.1"/>
    </source>
</evidence>
<dbReference type="RefSeq" id="XP_024701628.1">
    <property type="nucleotide sequence ID" value="XM_024844480.1"/>
</dbReference>
<dbReference type="GO" id="GO:0008843">
    <property type="term" value="F:endochitinase activity"/>
    <property type="evidence" value="ECO:0007669"/>
    <property type="project" value="UniProtKB-EC"/>
</dbReference>
<protein>
    <recommendedName>
        <fullName evidence="2">chitinase</fullName>
        <ecNumber evidence="2">3.2.1.14</ecNumber>
    </recommendedName>
</protein>
<dbReference type="Proteomes" id="UP000234275">
    <property type="component" value="Unassembled WGS sequence"/>
</dbReference>
<dbReference type="AlphaFoldDB" id="A0A2I2G0G8"/>
<dbReference type="SUPFAM" id="SSF51445">
    <property type="entry name" value="(Trans)glycosidases"/>
    <property type="match status" value="1"/>
</dbReference>
<evidence type="ECO:0000256" key="1">
    <source>
        <dbReference type="ARBA" id="ARBA00008682"/>
    </source>
</evidence>
<name>A0A2I2G0G8_9EURO</name>
<dbReference type="InterPro" id="IPR001223">
    <property type="entry name" value="Glyco_hydro18_cat"/>
</dbReference>
<accession>A0A2I2G0G8</accession>
<gene>
    <name evidence="4" type="ORF">P170DRAFT_361705</name>
</gene>
<sequence>SGYAVSLYQLSDQPYNISFNTDEVVSAYLEAGIPAYKIILGMPLYGRVFARTDGPGTCFFFIPAGYYECGIYDYKDLPLDGAEVKEDLKLEVSWSYNLSQCIIVSYDIPNIIKLKVDYIRSKGLGGRVF</sequence>
<proteinExistence type="inferred from homology"/>
<dbReference type="GO" id="GO:0006032">
    <property type="term" value="P:chitin catabolic process"/>
    <property type="evidence" value="ECO:0007669"/>
    <property type="project" value="TreeGrafter"/>
</dbReference>
<feature type="domain" description="GH18" evidence="3">
    <location>
        <begin position="1"/>
        <end position="129"/>
    </location>
</feature>
<dbReference type="PANTHER" id="PTHR11177">
    <property type="entry name" value="CHITINASE"/>
    <property type="match status" value="1"/>
</dbReference>
<reference evidence="4 5" key="1">
    <citation type="submission" date="2016-12" db="EMBL/GenBank/DDBJ databases">
        <title>The genomes of Aspergillus section Nigri reveals drivers in fungal speciation.</title>
        <authorList>
            <consortium name="DOE Joint Genome Institute"/>
            <person name="Vesth T.C."/>
            <person name="Nybo J."/>
            <person name="Theobald S."/>
            <person name="Brandl J."/>
            <person name="Frisvad J.C."/>
            <person name="Nielsen K.F."/>
            <person name="Lyhne E.K."/>
            <person name="Kogle M.E."/>
            <person name="Kuo A."/>
            <person name="Riley R."/>
            <person name="Clum A."/>
            <person name="Nolan M."/>
            <person name="Lipzen A."/>
            <person name="Salamov A."/>
            <person name="Henrissat B."/>
            <person name="Wiebenga A."/>
            <person name="De Vries R.P."/>
            <person name="Grigoriev I.V."/>
            <person name="Mortensen U.H."/>
            <person name="Andersen M.R."/>
            <person name="Baker S.E."/>
        </authorList>
    </citation>
    <scope>NUCLEOTIDE SEQUENCE [LARGE SCALE GENOMIC DNA]</scope>
    <source>
        <strain evidence="4 5">IBT 23096</strain>
    </source>
</reference>
<dbReference type="EC" id="3.2.1.14" evidence="2"/>
<comment type="caution">
    <text evidence="4">The sequence shown here is derived from an EMBL/GenBank/DDBJ whole genome shotgun (WGS) entry which is preliminary data.</text>
</comment>
<dbReference type="GO" id="GO:0008061">
    <property type="term" value="F:chitin binding"/>
    <property type="evidence" value="ECO:0007669"/>
    <property type="project" value="TreeGrafter"/>
</dbReference>
<organism evidence="4 5">
    <name type="scientific">Aspergillus steynii IBT 23096</name>
    <dbReference type="NCBI Taxonomy" id="1392250"/>
    <lineage>
        <taxon>Eukaryota</taxon>
        <taxon>Fungi</taxon>
        <taxon>Dikarya</taxon>
        <taxon>Ascomycota</taxon>
        <taxon>Pezizomycotina</taxon>
        <taxon>Eurotiomycetes</taxon>
        <taxon>Eurotiomycetidae</taxon>
        <taxon>Eurotiales</taxon>
        <taxon>Aspergillaceae</taxon>
        <taxon>Aspergillus</taxon>
        <taxon>Aspergillus subgen. Circumdati</taxon>
    </lineage>
</organism>
<dbReference type="GeneID" id="36552180"/>
<dbReference type="OrthoDB" id="76388at2759"/>
<dbReference type="Gene3D" id="3.10.50.10">
    <property type="match status" value="1"/>
</dbReference>
<evidence type="ECO:0000256" key="2">
    <source>
        <dbReference type="ARBA" id="ARBA00012729"/>
    </source>
</evidence>
<dbReference type="GO" id="GO:0005576">
    <property type="term" value="C:extracellular region"/>
    <property type="evidence" value="ECO:0007669"/>
    <property type="project" value="TreeGrafter"/>
</dbReference>